<reference evidence="1 2" key="1">
    <citation type="journal article" date="2019" name="Nat. Ecol. Evol.">
        <title>Megaphylogeny resolves global patterns of mushroom evolution.</title>
        <authorList>
            <person name="Varga T."/>
            <person name="Krizsan K."/>
            <person name="Foldi C."/>
            <person name="Dima B."/>
            <person name="Sanchez-Garcia M."/>
            <person name="Sanchez-Ramirez S."/>
            <person name="Szollosi G.J."/>
            <person name="Szarkandi J.G."/>
            <person name="Papp V."/>
            <person name="Albert L."/>
            <person name="Andreopoulos W."/>
            <person name="Angelini C."/>
            <person name="Antonin V."/>
            <person name="Barry K.W."/>
            <person name="Bougher N.L."/>
            <person name="Buchanan P."/>
            <person name="Buyck B."/>
            <person name="Bense V."/>
            <person name="Catcheside P."/>
            <person name="Chovatia M."/>
            <person name="Cooper J."/>
            <person name="Damon W."/>
            <person name="Desjardin D."/>
            <person name="Finy P."/>
            <person name="Geml J."/>
            <person name="Haridas S."/>
            <person name="Hughes K."/>
            <person name="Justo A."/>
            <person name="Karasinski D."/>
            <person name="Kautmanova I."/>
            <person name="Kiss B."/>
            <person name="Kocsube S."/>
            <person name="Kotiranta H."/>
            <person name="LaButti K.M."/>
            <person name="Lechner B.E."/>
            <person name="Liimatainen K."/>
            <person name="Lipzen A."/>
            <person name="Lukacs Z."/>
            <person name="Mihaltcheva S."/>
            <person name="Morgado L.N."/>
            <person name="Niskanen T."/>
            <person name="Noordeloos M.E."/>
            <person name="Ohm R.A."/>
            <person name="Ortiz-Santana B."/>
            <person name="Ovrebo C."/>
            <person name="Racz N."/>
            <person name="Riley R."/>
            <person name="Savchenko A."/>
            <person name="Shiryaev A."/>
            <person name="Soop K."/>
            <person name="Spirin V."/>
            <person name="Szebenyi C."/>
            <person name="Tomsovsky M."/>
            <person name="Tulloss R.E."/>
            <person name="Uehling J."/>
            <person name="Grigoriev I.V."/>
            <person name="Vagvolgyi C."/>
            <person name="Papp T."/>
            <person name="Martin F.M."/>
            <person name="Miettinen O."/>
            <person name="Hibbett D.S."/>
            <person name="Nagy L.G."/>
        </authorList>
    </citation>
    <scope>NUCLEOTIDE SEQUENCE [LARGE SCALE GENOMIC DNA]</scope>
    <source>
        <strain evidence="1 2">NL-1719</strain>
    </source>
</reference>
<protein>
    <submittedName>
        <fullName evidence="1">Uncharacterized protein</fullName>
    </submittedName>
</protein>
<sequence>MLSALGPRFPIELMDLIFSCLVGDAITLARCLFLGKMVFDICHRYLYRVVVIRMPIIDSQSTRGYVDKFTRFWTTSRDLIKYVRKLVVISPHVKPQYGSLLGLFDNHPIRVFKFIGPSEPNRSVGLAHLALFAPFLSGWSAESLEELDLTGTHVFPTALLVHLKKIRRLRFCPGTSIAHPWYRWSPANLDSRQLPAEECVSIPELELEEPMSPETWFYLTRCINYSRLQKLEVRRHCSLANHDSKELQKFLELAAPFVDESSSIPPDWPCVYDHHMGINLAISEVDRSPPYLDTGRQSSGASSPEFLNSPSPLRDVPQGAGTAWSALDIYNGCITTS</sequence>
<gene>
    <name evidence="1" type="ORF">BDN72DRAFT_876247</name>
</gene>
<proteinExistence type="predicted"/>
<accession>A0ACD3B4W4</accession>
<evidence type="ECO:0000313" key="2">
    <source>
        <dbReference type="Proteomes" id="UP000308600"/>
    </source>
</evidence>
<keyword evidence="2" id="KW-1185">Reference proteome</keyword>
<evidence type="ECO:0000313" key="1">
    <source>
        <dbReference type="EMBL" id="TFK72846.1"/>
    </source>
</evidence>
<organism evidence="1 2">
    <name type="scientific">Pluteus cervinus</name>
    <dbReference type="NCBI Taxonomy" id="181527"/>
    <lineage>
        <taxon>Eukaryota</taxon>
        <taxon>Fungi</taxon>
        <taxon>Dikarya</taxon>
        <taxon>Basidiomycota</taxon>
        <taxon>Agaricomycotina</taxon>
        <taxon>Agaricomycetes</taxon>
        <taxon>Agaricomycetidae</taxon>
        <taxon>Agaricales</taxon>
        <taxon>Pluteineae</taxon>
        <taxon>Pluteaceae</taxon>
        <taxon>Pluteus</taxon>
    </lineage>
</organism>
<dbReference type="EMBL" id="ML208281">
    <property type="protein sequence ID" value="TFK72846.1"/>
    <property type="molecule type" value="Genomic_DNA"/>
</dbReference>
<name>A0ACD3B4W4_9AGAR</name>
<dbReference type="Proteomes" id="UP000308600">
    <property type="component" value="Unassembled WGS sequence"/>
</dbReference>